<organism evidence="1 2">
    <name type="scientific">Albula glossodonta</name>
    <name type="common">roundjaw bonefish</name>
    <dbReference type="NCBI Taxonomy" id="121402"/>
    <lineage>
        <taxon>Eukaryota</taxon>
        <taxon>Metazoa</taxon>
        <taxon>Chordata</taxon>
        <taxon>Craniata</taxon>
        <taxon>Vertebrata</taxon>
        <taxon>Euteleostomi</taxon>
        <taxon>Actinopterygii</taxon>
        <taxon>Neopterygii</taxon>
        <taxon>Teleostei</taxon>
        <taxon>Albuliformes</taxon>
        <taxon>Albulidae</taxon>
        <taxon>Albula</taxon>
    </lineage>
</organism>
<dbReference type="OrthoDB" id="1607513at2759"/>
<keyword evidence="2" id="KW-1185">Reference proteome</keyword>
<gene>
    <name evidence="1" type="ORF">JZ751_027117</name>
</gene>
<dbReference type="AlphaFoldDB" id="A0A8T2NDV1"/>
<comment type="caution">
    <text evidence="1">The sequence shown here is derived from an EMBL/GenBank/DDBJ whole genome shotgun (WGS) entry which is preliminary data.</text>
</comment>
<dbReference type="EMBL" id="JAFBMS010000073">
    <property type="protein sequence ID" value="KAG9338144.1"/>
    <property type="molecule type" value="Genomic_DNA"/>
</dbReference>
<dbReference type="Proteomes" id="UP000824540">
    <property type="component" value="Unassembled WGS sequence"/>
</dbReference>
<protein>
    <submittedName>
        <fullName evidence="1">Uncharacterized protein</fullName>
    </submittedName>
</protein>
<sequence>MKSVCLTTMPVEERHMASNIVECLEPATAGFEIPLCKIIAIMHDNGANIVIAASILEEKQGWSSDCCTGHTLVINFALKGLWGFKMSCGVFYFFKVSQPATNREEQMGTPEHKLVQNVSMRWNSTFCIVSRLLEQRWQVTAMLSDSSTTQAGKR</sequence>
<evidence type="ECO:0000313" key="2">
    <source>
        <dbReference type="Proteomes" id="UP000824540"/>
    </source>
</evidence>
<name>A0A8T2NDV1_9TELE</name>
<evidence type="ECO:0000313" key="1">
    <source>
        <dbReference type="EMBL" id="KAG9338144.1"/>
    </source>
</evidence>
<proteinExistence type="predicted"/>
<accession>A0A8T2NDV1</accession>
<reference evidence="1" key="1">
    <citation type="thesis" date="2021" institute="BYU ScholarsArchive" country="Provo, UT, USA">
        <title>Applications of and Algorithms for Genome Assembly and Genomic Analyses with an Emphasis on Marine Teleosts.</title>
        <authorList>
            <person name="Pickett B.D."/>
        </authorList>
    </citation>
    <scope>NUCLEOTIDE SEQUENCE</scope>
    <source>
        <strain evidence="1">HI-2016</strain>
    </source>
</reference>
<dbReference type="SUPFAM" id="SSF53098">
    <property type="entry name" value="Ribonuclease H-like"/>
    <property type="match status" value="1"/>
</dbReference>
<dbReference type="InterPro" id="IPR012337">
    <property type="entry name" value="RNaseH-like_sf"/>
</dbReference>